<dbReference type="EMBL" id="CP007139">
    <property type="protein sequence ID" value="AIE85979.1"/>
    <property type="molecule type" value="Genomic_DNA"/>
</dbReference>
<gene>
    <name evidence="1" type="ORF">OP10G_2611</name>
</gene>
<name>A0A068NWK8_FIMGI</name>
<reference evidence="1 2" key="1">
    <citation type="journal article" date="2014" name="PLoS ONE">
        <title>The first complete genome sequence of the class fimbriimonadia in the phylum armatimonadetes.</title>
        <authorList>
            <person name="Hu Z.Y."/>
            <person name="Wang Y.Z."/>
            <person name="Im W.T."/>
            <person name="Wang S.Y."/>
            <person name="Zhao G.P."/>
            <person name="Zheng H.J."/>
            <person name="Quan Z.X."/>
        </authorList>
    </citation>
    <scope>NUCLEOTIDE SEQUENCE [LARGE SCALE GENOMIC DNA]</scope>
    <source>
        <strain evidence="1">Gsoil 348</strain>
    </source>
</reference>
<dbReference type="Proteomes" id="UP000027982">
    <property type="component" value="Chromosome"/>
</dbReference>
<sequence>MKVEERQALERVLIESERVRRESQALRELVAQLTGVPVNPSKVLSPDETSRGGILRAPLQDLFDLR</sequence>
<dbReference type="KEGG" id="fgi:OP10G_2611"/>
<dbReference type="AlphaFoldDB" id="A0A068NWK8"/>
<keyword evidence="2" id="KW-1185">Reference proteome</keyword>
<evidence type="ECO:0000313" key="2">
    <source>
        <dbReference type="Proteomes" id="UP000027982"/>
    </source>
</evidence>
<dbReference type="HOGENOM" id="CLU_2824785_0_0_0"/>
<accession>A0A068NWK8</accession>
<protein>
    <submittedName>
        <fullName evidence="1">Uncharacterized protein</fullName>
    </submittedName>
</protein>
<evidence type="ECO:0000313" key="1">
    <source>
        <dbReference type="EMBL" id="AIE85979.1"/>
    </source>
</evidence>
<proteinExistence type="predicted"/>
<organism evidence="1 2">
    <name type="scientific">Fimbriimonas ginsengisoli Gsoil 348</name>
    <dbReference type="NCBI Taxonomy" id="661478"/>
    <lineage>
        <taxon>Bacteria</taxon>
        <taxon>Bacillati</taxon>
        <taxon>Armatimonadota</taxon>
        <taxon>Fimbriimonadia</taxon>
        <taxon>Fimbriimonadales</taxon>
        <taxon>Fimbriimonadaceae</taxon>
        <taxon>Fimbriimonas</taxon>
    </lineage>
</organism>